<keyword evidence="2" id="KW-1185">Reference proteome</keyword>
<comment type="caution">
    <text evidence="1">The sequence shown here is derived from an EMBL/GenBank/DDBJ whole genome shotgun (WGS) entry which is preliminary data.</text>
</comment>
<protein>
    <submittedName>
        <fullName evidence="1">Uncharacterized protein</fullName>
    </submittedName>
</protein>
<reference evidence="1 2" key="1">
    <citation type="submission" date="2019-05" db="EMBL/GenBank/DDBJ databases">
        <title>Genome sequences of Thalassotalea litorea 1K03283.</title>
        <authorList>
            <person name="Zhang D."/>
        </authorList>
    </citation>
    <scope>NUCLEOTIDE SEQUENCE [LARGE SCALE GENOMIC DNA]</scope>
    <source>
        <strain evidence="1 2">MCCC 1K03283</strain>
    </source>
</reference>
<dbReference type="EMBL" id="VCBC01000002">
    <property type="protein sequence ID" value="TLU67520.1"/>
    <property type="molecule type" value="Genomic_DNA"/>
</dbReference>
<dbReference type="OrthoDB" id="5769983at2"/>
<name>A0A5R9IPR9_9GAMM</name>
<dbReference type="Proteomes" id="UP000307790">
    <property type="component" value="Unassembled WGS sequence"/>
</dbReference>
<sequence length="109" mass="12249">MLLPLLASATLASAEESQVTDPVVAIPLTNDAKVFSRYDDDYPAILTFFSQLSESEIKSFYDDELGEPLSAKTVYGRLELKYAQNDKSYRVIIDSLQENHREVDVLVSE</sequence>
<gene>
    <name evidence="1" type="ORF">FE810_00780</name>
</gene>
<dbReference type="AlphaFoldDB" id="A0A5R9IPR9"/>
<evidence type="ECO:0000313" key="1">
    <source>
        <dbReference type="EMBL" id="TLU67520.1"/>
    </source>
</evidence>
<accession>A0A5R9IPR9</accession>
<proteinExistence type="predicted"/>
<dbReference type="RefSeq" id="WP_138318123.1">
    <property type="nucleotide sequence ID" value="NZ_VCBC01000002.1"/>
</dbReference>
<evidence type="ECO:0000313" key="2">
    <source>
        <dbReference type="Proteomes" id="UP000307790"/>
    </source>
</evidence>
<organism evidence="1 2">
    <name type="scientific">Thalassotalea litorea</name>
    <dbReference type="NCBI Taxonomy" id="2020715"/>
    <lineage>
        <taxon>Bacteria</taxon>
        <taxon>Pseudomonadati</taxon>
        <taxon>Pseudomonadota</taxon>
        <taxon>Gammaproteobacteria</taxon>
        <taxon>Alteromonadales</taxon>
        <taxon>Colwelliaceae</taxon>
        <taxon>Thalassotalea</taxon>
    </lineage>
</organism>